<dbReference type="InterPro" id="IPR036942">
    <property type="entry name" value="Beta-barrel_TonB_sf"/>
</dbReference>
<organism evidence="10">
    <name type="scientific">mine drainage metagenome</name>
    <dbReference type="NCBI Taxonomy" id="410659"/>
    <lineage>
        <taxon>unclassified sequences</taxon>
        <taxon>metagenomes</taxon>
        <taxon>ecological metagenomes</taxon>
    </lineage>
</organism>
<keyword evidence="6" id="KW-0472">Membrane</keyword>
<comment type="caution">
    <text evidence="10">The sequence shown here is derived from an EMBL/GenBank/DDBJ whole genome shotgun (WGS) entry which is preliminary data.</text>
</comment>
<dbReference type="EMBL" id="MLJW01004367">
    <property type="protein sequence ID" value="OIQ70098.1"/>
    <property type="molecule type" value="Genomic_DNA"/>
</dbReference>
<dbReference type="PANTHER" id="PTHR30069:SF29">
    <property type="entry name" value="HEMOGLOBIN AND HEMOGLOBIN-HAPTOGLOBIN-BINDING PROTEIN 1-RELATED"/>
    <property type="match status" value="1"/>
</dbReference>
<dbReference type="AlphaFoldDB" id="A0A1J5PFX8"/>
<dbReference type="InterPro" id="IPR000531">
    <property type="entry name" value="Beta-barrel_TonB"/>
</dbReference>
<sequence length="462" mass="51946">MVAGQRIDAQRDWFFGFAAYDARGNDLYFPEFDNATTNGWARGLDGENYQKVYGKLHWGDWHLIGNFSSRDKNIPNASFGTVFGEPGTYTTDQHALVELDYDARLPNGWQQQWHLYAGNYRYAGDYQYTGPVDNRDLGQANWLGSTYQLSITTLPGHKLLLGVEAQRNTQLVQKNYDISPSAVYVDDNHPNHILGVFVQDEWRFHSRWLLNLGLRYDKHSDFSGIASPRAALIYQPDDALSIKAMIGHAYRAPNAYERFYAYAASQKANPSLLPERISSAELAVGFRLAQGTHFGVSIYRNEVRDMIDQVLDPADGLLVFTNRTSVQSQGIELSAEKRWNGGYRLRGSLSRQYSHMADGTELQNSPQLLGKLVFGLPLSSGWKVSGEWQAMSDRIATTGQVPGFGVSNLVLTSAHDAHSGEISLGIYNLTDHSYLDPAPTGFLQNSLAQDRRQFRLRWTLDL</sequence>
<comment type="subcellular location">
    <subcellularLocation>
        <location evidence="1">Cell outer membrane</location>
        <topology evidence="1">Multi-pass membrane protein</topology>
    </subcellularLocation>
</comment>
<evidence type="ECO:0000256" key="5">
    <source>
        <dbReference type="ARBA" id="ARBA00023077"/>
    </source>
</evidence>
<evidence type="ECO:0000256" key="3">
    <source>
        <dbReference type="ARBA" id="ARBA00022692"/>
    </source>
</evidence>
<reference evidence="10" key="1">
    <citation type="submission" date="2016-10" db="EMBL/GenBank/DDBJ databases">
        <title>Sequence of Gallionella enrichment culture.</title>
        <authorList>
            <person name="Poehlein A."/>
            <person name="Muehling M."/>
            <person name="Daniel R."/>
        </authorList>
    </citation>
    <scope>NUCLEOTIDE SEQUENCE</scope>
</reference>
<feature type="domain" description="TonB-dependent receptor-like beta-barrel" evidence="9">
    <location>
        <begin position="32"/>
        <end position="429"/>
    </location>
</feature>
<gene>
    <name evidence="10" type="primary">cirA_19</name>
    <name evidence="10" type="ORF">GALL_482940</name>
</gene>
<evidence type="ECO:0000256" key="6">
    <source>
        <dbReference type="ARBA" id="ARBA00023136"/>
    </source>
</evidence>
<evidence type="ECO:0000256" key="4">
    <source>
        <dbReference type="ARBA" id="ARBA00022729"/>
    </source>
</evidence>
<keyword evidence="8" id="KW-0998">Cell outer membrane</keyword>
<dbReference type="Gene3D" id="2.40.170.20">
    <property type="entry name" value="TonB-dependent receptor, beta-barrel domain"/>
    <property type="match status" value="1"/>
</dbReference>
<dbReference type="Pfam" id="PF00593">
    <property type="entry name" value="TonB_dep_Rec_b-barrel"/>
    <property type="match status" value="1"/>
</dbReference>
<accession>A0A1J5PFX8</accession>
<evidence type="ECO:0000313" key="10">
    <source>
        <dbReference type="EMBL" id="OIQ70098.1"/>
    </source>
</evidence>
<dbReference type="GO" id="GO:0044718">
    <property type="term" value="P:siderophore transmembrane transport"/>
    <property type="evidence" value="ECO:0007669"/>
    <property type="project" value="TreeGrafter"/>
</dbReference>
<dbReference type="GO" id="GO:0015344">
    <property type="term" value="F:siderophore uptake transmembrane transporter activity"/>
    <property type="evidence" value="ECO:0007669"/>
    <property type="project" value="TreeGrafter"/>
</dbReference>
<keyword evidence="4" id="KW-0732">Signal</keyword>
<keyword evidence="2" id="KW-0813">Transport</keyword>
<keyword evidence="3" id="KW-0812">Transmembrane</keyword>
<dbReference type="InterPro" id="IPR039426">
    <property type="entry name" value="TonB-dep_rcpt-like"/>
</dbReference>
<evidence type="ECO:0000259" key="9">
    <source>
        <dbReference type="Pfam" id="PF00593"/>
    </source>
</evidence>
<evidence type="ECO:0000256" key="7">
    <source>
        <dbReference type="ARBA" id="ARBA00023170"/>
    </source>
</evidence>
<dbReference type="SUPFAM" id="SSF56935">
    <property type="entry name" value="Porins"/>
    <property type="match status" value="1"/>
</dbReference>
<proteinExistence type="predicted"/>
<keyword evidence="5" id="KW-0798">TonB box</keyword>
<name>A0A1J5PFX8_9ZZZZ</name>
<dbReference type="GO" id="GO:0009279">
    <property type="term" value="C:cell outer membrane"/>
    <property type="evidence" value="ECO:0007669"/>
    <property type="project" value="UniProtKB-SubCell"/>
</dbReference>
<keyword evidence="7 10" id="KW-0675">Receptor</keyword>
<evidence type="ECO:0000256" key="2">
    <source>
        <dbReference type="ARBA" id="ARBA00022448"/>
    </source>
</evidence>
<dbReference type="PANTHER" id="PTHR30069">
    <property type="entry name" value="TONB-DEPENDENT OUTER MEMBRANE RECEPTOR"/>
    <property type="match status" value="1"/>
</dbReference>
<evidence type="ECO:0000256" key="1">
    <source>
        <dbReference type="ARBA" id="ARBA00004571"/>
    </source>
</evidence>
<evidence type="ECO:0000256" key="8">
    <source>
        <dbReference type="ARBA" id="ARBA00023237"/>
    </source>
</evidence>
<dbReference type="PROSITE" id="PS52016">
    <property type="entry name" value="TONB_DEPENDENT_REC_3"/>
    <property type="match status" value="1"/>
</dbReference>
<protein>
    <submittedName>
        <fullName evidence="10">Colicin I receptor</fullName>
    </submittedName>
</protein>